<dbReference type="Gene3D" id="1.10.150.50">
    <property type="entry name" value="Transcription Factor, Ets-1"/>
    <property type="match status" value="1"/>
</dbReference>
<dbReference type="PROSITE" id="PS50105">
    <property type="entry name" value="SAM_DOMAIN"/>
    <property type="match status" value="1"/>
</dbReference>
<name>A0A1S3U2F4_VIGRR</name>
<evidence type="ECO:0000256" key="4">
    <source>
        <dbReference type="ARBA" id="ARBA00023204"/>
    </source>
</evidence>
<dbReference type="STRING" id="3916.A0A1S3U2F4"/>
<dbReference type="GO" id="GO:0005634">
    <property type="term" value="C:nucleus"/>
    <property type="evidence" value="ECO:0007669"/>
    <property type="project" value="UniProtKB-SubCell"/>
</dbReference>
<evidence type="ECO:0000256" key="2">
    <source>
        <dbReference type="ARBA" id="ARBA00010304"/>
    </source>
</evidence>
<evidence type="ECO:0000256" key="5">
    <source>
        <dbReference type="ARBA" id="ARBA00023242"/>
    </source>
</evidence>
<dbReference type="SUPFAM" id="SSF56281">
    <property type="entry name" value="Metallo-hydrolase/oxidoreductase"/>
    <property type="match status" value="1"/>
</dbReference>
<evidence type="ECO:0000256" key="6">
    <source>
        <dbReference type="SAM" id="MobiDB-lite"/>
    </source>
</evidence>
<dbReference type="OrthoDB" id="262529at2759"/>
<gene>
    <name evidence="9" type="primary">LOC106761198</name>
</gene>
<keyword evidence="5" id="KW-0539">Nucleus</keyword>
<dbReference type="GO" id="GO:0035312">
    <property type="term" value="F:5'-3' DNA exonuclease activity"/>
    <property type="evidence" value="ECO:0007669"/>
    <property type="project" value="TreeGrafter"/>
</dbReference>
<reference evidence="9" key="2">
    <citation type="submission" date="2025-08" db="UniProtKB">
        <authorList>
            <consortium name="RefSeq"/>
        </authorList>
    </citation>
    <scope>IDENTIFICATION</scope>
    <source>
        <tissue evidence="9">Leaf</tissue>
    </source>
</reference>
<dbReference type="GO" id="GO:0003684">
    <property type="term" value="F:damaged DNA binding"/>
    <property type="evidence" value="ECO:0007669"/>
    <property type="project" value="TreeGrafter"/>
</dbReference>
<dbReference type="Proteomes" id="UP000087766">
    <property type="component" value="Chromosome 5"/>
</dbReference>
<dbReference type="InterPro" id="IPR001660">
    <property type="entry name" value="SAM"/>
</dbReference>
<evidence type="ECO:0000259" key="7">
    <source>
        <dbReference type="PROSITE" id="PS50105"/>
    </source>
</evidence>
<dbReference type="PANTHER" id="PTHR23240">
    <property type="entry name" value="DNA CROSS-LINK REPAIR PROTEIN PSO2/SNM1-RELATED"/>
    <property type="match status" value="1"/>
</dbReference>
<proteinExistence type="inferred from homology"/>
<dbReference type="GO" id="GO:0036297">
    <property type="term" value="P:interstrand cross-link repair"/>
    <property type="evidence" value="ECO:0007669"/>
    <property type="project" value="TreeGrafter"/>
</dbReference>
<feature type="compositionally biased region" description="Basic residues" evidence="6">
    <location>
        <begin position="32"/>
        <end position="41"/>
    </location>
</feature>
<dbReference type="GeneID" id="106761198"/>
<dbReference type="Pfam" id="PF12706">
    <property type="entry name" value="Lactamase_B_2"/>
    <property type="match status" value="1"/>
</dbReference>
<dbReference type="Pfam" id="PF00536">
    <property type="entry name" value="SAM_1"/>
    <property type="match status" value="1"/>
</dbReference>
<dbReference type="CDD" id="cd09487">
    <property type="entry name" value="SAM_superfamily"/>
    <property type="match status" value="1"/>
</dbReference>
<feature type="region of interest" description="Disordered" evidence="6">
    <location>
        <begin position="315"/>
        <end position="342"/>
    </location>
</feature>
<evidence type="ECO:0000313" key="8">
    <source>
        <dbReference type="Proteomes" id="UP000087766"/>
    </source>
</evidence>
<dbReference type="FunFam" id="3.60.15.10:FF:000027">
    <property type="entry name" value="DNA ligase 6"/>
    <property type="match status" value="1"/>
</dbReference>
<keyword evidence="3" id="KW-0227">DNA damage</keyword>
<keyword evidence="4" id="KW-0234">DNA repair</keyword>
<evidence type="ECO:0000256" key="3">
    <source>
        <dbReference type="ARBA" id="ARBA00022763"/>
    </source>
</evidence>
<dbReference type="InterPro" id="IPR013761">
    <property type="entry name" value="SAM/pointed_sf"/>
</dbReference>
<evidence type="ECO:0000313" key="9">
    <source>
        <dbReference type="RefSeq" id="XP_014500208.1"/>
    </source>
</evidence>
<feature type="region of interest" description="Disordered" evidence="6">
    <location>
        <begin position="26"/>
        <end position="53"/>
    </location>
</feature>
<keyword evidence="8" id="KW-1185">Reference proteome</keyword>
<dbReference type="KEGG" id="vra:106761198"/>
<dbReference type="Gene3D" id="3.60.15.10">
    <property type="entry name" value="Ribonuclease Z/Hydroxyacylglutathione hydrolase-like"/>
    <property type="match status" value="1"/>
</dbReference>
<feature type="compositionally biased region" description="Basic and acidic residues" evidence="6">
    <location>
        <begin position="315"/>
        <end position="333"/>
    </location>
</feature>
<dbReference type="Pfam" id="PF07522">
    <property type="entry name" value="DRMBL"/>
    <property type="match status" value="1"/>
</dbReference>
<dbReference type="Gene3D" id="3.40.50.12650">
    <property type="match status" value="1"/>
</dbReference>
<dbReference type="RefSeq" id="XP_014500208.1">
    <property type="nucleotide sequence ID" value="XM_014644722.2"/>
</dbReference>
<feature type="domain" description="SAM" evidence="7">
    <location>
        <begin position="192"/>
        <end position="255"/>
    </location>
</feature>
<dbReference type="FunFam" id="3.40.50.12650:FF:000004">
    <property type="entry name" value="DNA cross-link repair 1A protein"/>
    <property type="match status" value="1"/>
</dbReference>
<sequence length="683" mass="76947">MNWDEKDEFEIPLTQTAMAFHELASVDNNQRPLKKPKRKTTALRGSGKENARPSEGCEILNCSLDFIPSSLDCISVCSVQQSEQDDSDSSSASLSELKQKGNYLHNSIESKLLVSRTGELNATDADSDSELGLLMNLCDELEEVDSSVRCPLCDVDISNLTEEQRHLHTNNCLDKSDNVAVPEDDMGAPHVPKVASVVDWLHGLGLGKYEVIFVREEVDWNTLQWLTEEDLLSMGITAFGPRKKIVHALCELRKGDATANEKQRGSLAEPVRIRNQKVKLKRDKSERKTDGSIKPAANKLITEYFSGFASKEKKVSASPGEQKEMKNSDLDSGRKHKSKNVTTNRKLRDVPKWCSVQGTPFRVDAFKYLRGDCSHWFLTHFHLDHYQGLTKSFNHGKIYCSSITARLVNTNIGISYDKLHVLPLNQKMEIAGVDVTCFDANHCPGSIIILFQPPNGKAVLHTGDFRFSDEMTINPLLKMCPINTLILDTTYCNPQYDFPKQEAVIQFVIDAIQAETFNPKTLFLIGSYTIGKERIFLEVARALSKKVHVTAAKLRLLNCLEFKEEDMQWFTSNEHESNIHVAPMWTLASFKRLKQISSQYKDRYNLIVAFSPTGWTFGKGKKKSPGRRWQQGTIIRYEVPYSEHSSFTELKEFVKLVSPSNIIPSVNNDGPESSDAMISLLLS</sequence>
<comment type="subcellular location">
    <subcellularLocation>
        <location evidence="1">Nucleus</location>
    </subcellularLocation>
</comment>
<dbReference type="InterPro" id="IPR011084">
    <property type="entry name" value="DRMBL"/>
</dbReference>
<dbReference type="AlphaFoldDB" id="A0A1S3U2F4"/>
<dbReference type="InterPro" id="IPR001279">
    <property type="entry name" value="Metallo-B-lactamas"/>
</dbReference>
<dbReference type="InterPro" id="IPR036866">
    <property type="entry name" value="RibonucZ/Hydroxyglut_hydro"/>
</dbReference>
<comment type="similarity">
    <text evidence="2">Belongs to the DNA repair metallo-beta-lactamase (DRMBL) family.</text>
</comment>
<dbReference type="PANTHER" id="PTHR23240:SF6">
    <property type="entry name" value="DNA CROSS-LINK REPAIR 1A PROTEIN"/>
    <property type="match status" value="1"/>
</dbReference>
<dbReference type="SUPFAM" id="SSF47769">
    <property type="entry name" value="SAM/Pointed domain"/>
    <property type="match status" value="1"/>
</dbReference>
<dbReference type="CDD" id="cd16273">
    <property type="entry name" value="SNM1A-1C-like_MBL-fold"/>
    <property type="match status" value="1"/>
</dbReference>
<organism evidence="8 9">
    <name type="scientific">Vigna radiata var. radiata</name>
    <name type="common">Mung bean</name>
    <name type="synonym">Phaseolus aureus</name>
    <dbReference type="NCBI Taxonomy" id="3916"/>
    <lineage>
        <taxon>Eukaryota</taxon>
        <taxon>Viridiplantae</taxon>
        <taxon>Streptophyta</taxon>
        <taxon>Embryophyta</taxon>
        <taxon>Tracheophyta</taxon>
        <taxon>Spermatophyta</taxon>
        <taxon>Magnoliopsida</taxon>
        <taxon>eudicotyledons</taxon>
        <taxon>Gunneridae</taxon>
        <taxon>Pentapetalae</taxon>
        <taxon>rosids</taxon>
        <taxon>fabids</taxon>
        <taxon>Fabales</taxon>
        <taxon>Fabaceae</taxon>
        <taxon>Papilionoideae</taxon>
        <taxon>50 kb inversion clade</taxon>
        <taxon>NPAAA clade</taxon>
        <taxon>indigoferoid/millettioid clade</taxon>
        <taxon>Phaseoleae</taxon>
        <taxon>Vigna</taxon>
    </lineage>
</organism>
<accession>A0A1S3U2F4</accession>
<evidence type="ECO:0000256" key="1">
    <source>
        <dbReference type="ARBA" id="ARBA00004123"/>
    </source>
</evidence>
<protein>
    <submittedName>
        <fullName evidence="9">DNA cross-link repair protein SNM1</fullName>
    </submittedName>
</protein>
<reference evidence="8" key="1">
    <citation type="journal article" date="2014" name="Nat. Commun.">
        <title>Genome sequence of mungbean and insights into evolution within Vigna species.</title>
        <authorList>
            <person name="Kang Y.J."/>
            <person name="Kim S.K."/>
            <person name="Kim M.Y."/>
            <person name="Lestari P."/>
            <person name="Kim K.H."/>
            <person name="Ha B.K."/>
            <person name="Jun T.H."/>
            <person name="Hwang W.J."/>
            <person name="Lee T."/>
            <person name="Lee J."/>
            <person name="Shim S."/>
            <person name="Yoon M.Y."/>
            <person name="Jang Y.E."/>
            <person name="Han K.S."/>
            <person name="Taeprayoon P."/>
            <person name="Yoon N."/>
            <person name="Somta P."/>
            <person name="Tanya P."/>
            <person name="Kim K.S."/>
            <person name="Gwag J.G."/>
            <person name="Moon J.K."/>
            <person name="Lee Y.H."/>
            <person name="Park B.S."/>
            <person name="Bombarely A."/>
            <person name="Doyle J.J."/>
            <person name="Jackson S.A."/>
            <person name="Schafleitner R."/>
            <person name="Srinives P."/>
            <person name="Varshney R.K."/>
            <person name="Lee S.H."/>
        </authorList>
    </citation>
    <scope>NUCLEOTIDE SEQUENCE [LARGE SCALE GENOMIC DNA]</scope>
    <source>
        <strain evidence="8">cv. VC1973A</strain>
    </source>
</reference>
<dbReference type="GO" id="GO:0006303">
    <property type="term" value="P:double-strand break repair via nonhomologous end joining"/>
    <property type="evidence" value="ECO:0007669"/>
    <property type="project" value="TreeGrafter"/>
</dbReference>
<dbReference type="SMART" id="SM00454">
    <property type="entry name" value="SAM"/>
    <property type="match status" value="1"/>
</dbReference>